<comment type="caution">
    <text evidence="3">The sequence shown here is derived from an EMBL/GenBank/DDBJ whole genome shotgun (WGS) entry which is preliminary data.</text>
</comment>
<evidence type="ECO:0000256" key="1">
    <source>
        <dbReference type="ARBA" id="ARBA00022801"/>
    </source>
</evidence>
<dbReference type="Gene3D" id="3.40.50.1820">
    <property type="entry name" value="alpha/beta hydrolase"/>
    <property type="match status" value="1"/>
</dbReference>
<evidence type="ECO:0000259" key="2">
    <source>
        <dbReference type="Pfam" id="PF01738"/>
    </source>
</evidence>
<gene>
    <name evidence="3" type="ORF">CRD36_03665</name>
</gene>
<dbReference type="InterPro" id="IPR050261">
    <property type="entry name" value="FrsA_esterase"/>
</dbReference>
<evidence type="ECO:0000313" key="4">
    <source>
        <dbReference type="Proteomes" id="UP000229730"/>
    </source>
</evidence>
<accession>A0A2G4YVH0</accession>
<dbReference type="SUPFAM" id="SSF53474">
    <property type="entry name" value="alpha/beta-Hydrolases"/>
    <property type="match status" value="1"/>
</dbReference>
<keyword evidence="1 3" id="KW-0378">Hydrolase</keyword>
<reference evidence="3 4" key="1">
    <citation type="submission" date="2017-10" db="EMBL/GenBank/DDBJ databases">
        <title>Frigbacter circumglobatus gen. nov. sp. nov., isolated from sediment cultured in situ.</title>
        <authorList>
            <person name="Zhao Z."/>
        </authorList>
    </citation>
    <scope>NUCLEOTIDE SEQUENCE [LARGE SCALE GENOMIC DNA]</scope>
    <source>
        <strain evidence="3 4">ZYL</strain>
    </source>
</reference>
<dbReference type="AlphaFoldDB" id="A0A2G4YVH0"/>
<name>A0A2G4YVH0_9PROT</name>
<keyword evidence="4" id="KW-1185">Reference proteome</keyword>
<organism evidence="3 4">
    <name type="scientific">Paremcibacter congregatus</name>
    <dbReference type="NCBI Taxonomy" id="2043170"/>
    <lineage>
        <taxon>Bacteria</taxon>
        <taxon>Pseudomonadati</taxon>
        <taxon>Pseudomonadota</taxon>
        <taxon>Alphaproteobacteria</taxon>
        <taxon>Emcibacterales</taxon>
        <taxon>Emcibacteraceae</taxon>
        <taxon>Paremcibacter</taxon>
    </lineage>
</organism>
<proteinExistence type="predicted"/>
<protein>
    <submittedName>
        <fullName evidence="3">Hydrolase</fullName>
    </submittedName>
</protein>
<evidence type="ECO:0000313" key="3">
    <source>
        <dbReference type="EMBL" id="PHZ86321.1"/>
    </source>
</evidence>
<dbReference type="InParanoid" id="A0A2G4YVH0"/>
<dbReference type="PANTHER" id="PTHR22946">
    <property type="entry name" value="DIENELACTONE HYDROLASE DOMAIN-CONTAINING PROTEIN-RELATED"/>
    <property type="match status" value="1"/>
</dbReference>
<dbReference type="GO" id="GO:0052689">
    <property type="term" value="F:carboxylic ester hydrolase activity"/>
    <property type="evidence" value="ECO:0007669"/>
    <property type="project" value="UniProtKB-ARBA"/>
</dbReference>
<dbReference type="Pfam" id="PF01738">
    <property type="entry name" value="DLH"/>
    <property type="match status" value="1"/>
</dbReference>
<dbReference type="PANTHER" id="PTHR22946:SF9">
    <property type="entry name" value="POLYKETIDE TRANSFERASE AF380"/>
    <property type="match status" value="1"/>
</dbReference>
<dbReference type="InterPro" id="IPR029058">
    <property type="entry name" value="AB_hydrolase_fold"/>
</dbReference>
<dbReference type="InterPro" id="IPR002925">
    <property type="entry name" value="Dienelactn_hydro"/>
</dbReference>
<dbReference type="EMBL" id="PDEM01000009">
    <property type="protein sequence ID" value="PHZ86321.1"/>
    <property type="molecule type" value="Genomic_DNA"/>
</dbReference>
<sequence>MRDKNVQIPLKYITLYGRLTVPKDAHGLVIFAHGSGSSRHSSRNWYVAEILHDQKIATLLIDLLTDKEEQIDLRTRHLRFDIPLLADRLVEIASWAKNEPITQHLKLGYFGSSTGGGAALIAAARKTVPISAVVSRGGRPDLAREYLSQVDAPTLLIVGEKDLTVLELNRDALSKLNKHSRLHIIPGATHLFEEPGTLKLAAHEAMKWFKLYLG</sequence>
<feature type="domain" description="Dienelactone hydrolase" evidence="2">
    <location>
        <begin position="87"/>
        <end position="198"/>
    </location>
</feature>
<dbReference type="Proteomes" id="UP000229730">
    <property type="component" value="Unassembled WGS sequence"/>
</dbReference>